<evidence type="ECO:0000256" key="5">
    <source>
        <dbReference type="SAM" id="MobiDB-lite"/>
    </source>
</evidence>
<dbReference type="EMBL" id="JAALAA010000024">
    <property type="protein sequence ID" value="NGN95456.1"/>
    <property type="molecule type" value="Genomic_DNA"/>
</dbReference>
<evidence type="ECO:0000313" key="8">
    <source>
        <dbReference type="Proteomes" id="UP000483261"/>
    </source>
</evidence>
<evidence type="ECO:0000313" key="7">
    <source>
        <dbReference type="EMBL" id="NGN95456.1"/>
    </source>
</evidence>
<evidence type="ECO:0000256" key="3">
    <source>
        <dbReference type="ARBA" id="ARBA00023163"/>
    </source>
</evidence>
<feature type="DNA-binding region" description="H-T-H motif" evidence="4">
    <location>
        <begin position="47"/>
        <end position="66"/>
    </location>
</feature>
<dbReference type="RefSeq" id="WP_165113240.1">
    <property type="nucleotide sequence ID" value="NZ_JAALAA010000024.1"/>
</dbReference>
<protein>
    <submittedName>
        <fullName evidence="7">TetR family transcriptional regulator</fullName>
    </submittedName>
</protein>
<organism evidence="7 8">
    <name type="scientific">Nocardioides turkmenicus</name>
    <dbReference type="NCBI Taxonomy" id="2711220"/>
    <lineage>
        <taxon>Bacteria</taxon>
        <taxon>Bacillati</taxon>
        <taxon>Actinomycetota</taxon>
        <taxon>Actinomycetes</taxon>
        <taxon>Propionibacteriales</taxon>
        <taxon>Nocardioidaceae</taxon>
        <taxon>Nocardioides</taxon>
    </lineage>
</organism>
<keyword evidence="3" id="KW-0804">Transcription</keyword>
<comment type="caution">
    <text evidence="7">The sequence shown here is derived from an EMBL/GenBank/DDBJ whole genome shotgun (WGS) entry which is preliminary data.</text>
</comment>
<dbReference type="PANTHER" id="PTHR30055">
    <property type="entry name" value="HTH-TYPE TRANSCRIPTIONAL REGULATOR RUTR"/>
    <property type="match status" value="1"/>
</dbReference>
<feature type="region of interest" description="Disordered" evidence="5">
    <location>
        <begin position="1"/>
        <end position="24"/>
    </location>
</feature>
<dbReference type="Pfam" id="PF00440">
    <property type="entry name" value="TetR_N"/>
    <property type="match status" value="1"/>
</dbReference>
<dbReference type="InterPro" id="IPR001647">
    <property type="entry name" value="HTH_TetR"/>
</dbReference>
<keyword evidence="1" id="KW-0805">Transcription regulation</keyword>
<dbReference type="InterPro" id="IPR009057">
    <property type="entry name" value="Homeodomain-like_sf"/>
</dbReference>
<sequence>MSDGVTDALWPAPAPARKRGPRPKLSVEDVVAAGIAVADADGVAAVTMQRVADELGAAKMALYRHVRGKPELIALMLDSALGKAPETDGDNWRERIGVWARTLHERMTRHPWTTELVVTRTVPGPQEMSWFEAGLAALATTPLTGAERLDTLALLSNQVNSSVRQAAVSADPEASLAAALAPIMETHGSRFPHTVAAFSETGESGAQDNALGYGIERILDGVASLISWRRSPSDPK</sequence>
<name>A0A6M1R5P1_9ACTN</name>
<keyword evidence="2 4" id="KW-0238">DNA-binding</keyword>
<dbReference type="Proteomes" id="UP000483261">
    <property type="component" value="Unassembled WGS sequence"/>
</dbReference>
<dbReference type="GO" id="GO:0003700">
    <property type="term" value="F:DNA-binding transcription factor activity"/>
    <property type="evidence" value="ECO:0007669"/>
    <property type="project" value="TreeGrafter"/>
</dbReference>
<dbReference type="InterPro" id="IPR036271">
    <property type="entry name" value="Tet_transcr_reg_TetR-rel_C_sf"/>
</dbReference>
<accession>A0A6M1R5P1</accession>
<gene>
    <name evidence="7" type="ORF">G5C66_22290</name>
</gene>
<dbReference type="SUPFAM" id="SSF48498">
    <property type="entry name" value="Tetracyclin repressor-like, C-terminal domain"/>
    <property type="match status" value="1"/>
</dbReference>
<dbReference type="InterPro" id="IPR004111">
    <property type="entry name" value="Repressor_TetR_C"/>
</dbReference>
<dbReference type="AlphaFoldDB" id="A0A6M1R5P1"/>
<dbReference type="InterPro" id="IPR050109">
    <property type="entry name" value="HTH-type_TetR-like_transc_reg"/>
</dbReference>
<evidence type="ECO:0000256" key="1">
    <source>
        <dbReference type="ARBA" id="ARBA00023015"/>
    </source>
</evidence>
<dbReference type="SUPFAM" id="SSF46689">
    <property type="entry name" value="Homeodomain-like"/>
    <property type="match status" value="1"/>
</dbReference>
<dbReference type="GO" id="GO:0045892">
    <property type="term" value="P:negative regulation of DNA-templated transcription"/>
    <property type="evidence" value="ECO:0007669"/>
    <property type="project" value="InterPro"/>
</dbReference>
<reference evidence="7 8" key="1">
    <citation type="submission" date="2020-02" db="EMBL/GenBank/DDBJ databases">
        <title>Whole-genome analyses of novel actinobacteria.</title>
        <authorList>
            <person name="Sahin N."/>
        </authorList>
    </citation>
    <scope>NUCLEOTIDE SEQUENCE [LARGE SCALE GENOMIC DNA]</scope>
    <source>
        <strain evidence="7 8">KC13</strain>
    </source>
</reference>
<dbReference type="Gene3D" id="1.10.10.60">
    <property type="entry name" value="Homeodomain-like"/>
    <property type="match status" value="1"/>
</dbReference>
<dbReference type="Pfam" id="PF02909">
    <property type="entry name" value="TetR_C_1"/>
    <property type="match status" value="1"/>
</dbReference>
<evidence type="ECO:0000256" key="4">
    <source>
        <dbReference type="PROSITE-ProRule" id="PRU00335"/>
    </source>
</evidence>
<proteinExistence type="predicted"/>
<dbReference type="GO" id="GO:0000976">
    <property type="term" value="F:transcription cis-regulatory region binding"/>
    <property type="evidence" value="ECO:0007669"/>
    <property type="project" value="TreeGrafter"/>
</dbReference>
<keyword evidence="8" id="KW-1185">Reference proteome</keyword>
<dbReference type="Gene3D" id="1.10.357.10">
    <property type="entry name" value="Tetracycline Repressor, domain 2"/>
    <property type="match status" value="1"/>
</dbReference>
<dbReference type="PROSITE" id="PS50977">
    <property type="entry name" value="HTH_TETR_2"/>
    <property type="match status" value="1"/>
</dbReference>
<feature type="domain" description="HTH tetR-type" evidence="6">
    <location>
        <begin position="24"/>
        <end position="84"/>
    </location>
</feature>
<evidence type="ECO:0000259" key="6">
    <source>
        <dbReference type="PROSITE" id="PS50977"/>
    </source>
</evidence>
<evidence type="ECO:0000256" key="2">
    <source>
        <dbReference type="ARBA" id="ARBA00023125"/>
    </source>
</evidence>
<dbReference type="PANTHER" id="PTHR30055:SF151">
    <property type="entry name" value="TRANSCRIPTIONAL REGULATORY PROTEIN"/>
    <property type="match status" value="1"/>
</dbReference>